<evidence type="ECO:0000313" key="3">
    <source>
        <dbReference type="EMBL" id="ODV66226.1"/>
    </source>
</evidence>
<dbReference type="InterPro" id="IPR045117">
    <property type="entry name" value="ATXN2-like"/>
</dbReference>
<feature type="compositionally biased region" description="Low complexity" evidence="1">
    <location>
        <begin position="857"/>
        <end position="871"/>
    </location>
</feature>
<accession>A0A1E4RG86</accession>
<name>A0A1E4RG86_9ASCO</name>
<feature type="region of interest" description="Disordered" evidence="1">
    <location>
        <begin position="297"/>
        <end position="333"/>
    </location>
</feature>
<feature type="compositionally biased region" description="Polar residues" evidence="1">
    <location>
        <begin position="345"/>
        <end position="355"/>
    </location>
</feature>
<dbReference type="Proteomes" id="UP000095085">
    <property type="component" value="Unassembled WGS sequence"/>
</dbReference>
<feature type="compositionally biased region" description="Basic and acidic residues" evidence="1">
    <location>
        <begin position="481"/>
        <end position="509"/>
    </location>
</feature>
<dbReference type="GeneID" id="30996217"/>
<dbReference type="Pfam" id="PF14438">
    <property type="entry name" value="SM-ATX"/>
    <property type="match status" value="1"/>
</dbReference>
<feature type="region of interest" description="Disordered" evidence="1">
    <location>
        <begin position="853"/>
        <end position="883"/>
    </location>
</feature>
<dbReference type="InterPro" id="IPR025852">
    <property type="entry name" value="SM_dom_ATX"/>
</dbReference>
<feature type="compositionally biased region" description="Polar residues" evidence="1">
    <location>
        <begin position="527"/>
        <end position="540"/>
    </location>
</feature>
<feature type="compositionally biased region" description="Low complexity" evidence="1">
    <location>
        <begin position="541"/>
        <end position="551"/>
    </location>
</feature>
<dbReference type="Pfam" id="PF06741">
    <property type="entry name" value="LsmAD"/>
    <property type="match status" value="1"/>
</dbReference>
<gene>
    <name evidence="3" type="ORF">HYPBUDRAFT_153682</name>
</gene>
<dbReference type="OrthoDB" id="2275718at2759"/>
<feature type="region of interest" description="Disordered" evidence="1">
    <location>
        <begin position="481"/>
        <end position="625"/>
    </location>
</feature>
<evidence type="ECO:0000259" key="2">
    <source>
        <dbReference type="SMART" id="SM01272"/>
    </source>
</evidence>
<keyword evidence="4" id="KW-1185">Reference proteome</keyword>
<dbReference type="GO" id="GO:0003729">
    <property type="term" value="F:mRNA binding"/>
    <property type="evidence" value="ECO:0007669"/>
    <property type="project" value="TreeGrafter"/>
</dbReference>
<feature type="region of interest" description="Disordered" evidence="1">
    <location>
        <begin position="345"/>
        <end position="442"/>
    </location>
</feature>
<dbReference type="GO" id="GO:0034063">
    <property type="term" value="P:stress granule assembly"/>
    <property type="evidence" value="ECO:0007669"/>
    <property type="project" value="TreeGrafter"/>
</dbReference>
<feature type="compositionally biased region" description="Low complexity" evidence="1">
    <location>
        <begin position="1"/>
        <end position="25"/>
    </location>
</feature>
<reference evidence="4" key="1">
    <citation type="submission" date="2016-05" db="EMBL/GenBank/DDBJ databases">
        <title>Comparative genomics of biotechnologically important yeasts.</title>
        <authorList>
            <consortium name="DOE Joint Genome Institute"/>
            <person name="Riley R."/>
            <person name="Haridas S."/>
            <person name="Wolfe K.H."/>
            <person name="Lopes M.R."/>
            <person name="Hittinger C.T."/>
            <person name="Goker M."/>
            <person name="Salamov A."/>
            <person name="Wisecaver J."/>
            <person name="Long T.M."/>
            <person name="Aerts A.L."/>
            <person name="Barry K."/>
            <person name="Choi C."/>
            <person name="Clum A."/>
            <person name="Coughlan A.Y."/>
            <person name="Deshpande S."/>
            <person name="Douglass A.P."/>
            <person name="Hanson S.J."/>
            <person name="Klenk H.-P."/>
            <person name="Labutti K."/>
            <person name="Lapidus A."/>
            <person name="Lindquist E."/>
            <person name="Lipzen A."/>
            <person name="Meier-Kolthoff J.P."/>
            <person name="Ohm R.A."/>
            <person name="Otillar R.P."/>
            <person name="Pangilinan J."/>
            <person name="Peng Y."/>
            <person name="Rokas A."/>
            <person name="Rosa C.A."/>
            <person name="Scheuner C."/>
            <person name="Sibirny A.A."/>
            <person name="Slot J.C."/>
            <person name="Stielow J.B."/>
            <person name="Sun H."/>
            <person name="Kurtzman C.P."/>
            <person name="Blackwell M."/>
            <person name="Grigoriev I.V."/>
            <person name="Jeffries T.W."/>
        </authorList>
    </citation>
    <scope>NUCLEOTIDE SEQUENCE [LARGE SCALE GENOMIC DNA]</scope>
    <source>
        <strain evidence="4">NRRL Y-1933</strain>
    </source>
</reference>
<feature type="compositionally biased region" description="Basic residues" evidence="1">
    <location>
        <begin position="872"/>
        <end position="883"/>
    </location>
</feature>
<feature type="compositionally biased region" description="Low complexity" evidence="1">
    <location>
        <begin position="146"/>
        <end position="176"/>
    </location>
</feature>
<feature type="compositionally biased region" description="Low complexity" evidence="1">
    <location>
        <begin position="510"/>
        <end position="526"/>
    </location>
</feature>
<dbReference type="InterPro" id="IPR009604">
    <property type="entry name" value="LsmAD_domain"/>
</dbReference>
<feature type="compositionally biased region" description="Pro residues" evidence="1">
    <location>
        <begin position="177"/>
        <end position="187"/>
    </location>
</feature>
<feature type="region of interest" description="Disordered" evidence="1">
    <location>
        <begin position="146"/>
        <end position="253"/>
    </location>
</feature>
<feature type="compositionally biased region" description="Low complexity" evidence="1">
    <location>
        <begin position="608"/>
        <end position="620"/>
    </location>
</feature>
<dbReference type="PANTHER" id="PTHR12854:SF7">
    <property type="entry name" value="ATAXIN-2 HOMOLOG"/>
    <property type="match status" value="1"/>
</dbReference>
<feature type="compositionally biased region" description="Low complexity" evidence="1">
    <location>
        <begin position="388"/>
        <end position="401"/>
    </location>
</feature>
<feature type="compositionally biased region" description="Polar residues" evidence="1">
    <location>
        <begin position="590"/>
        <end position="607"/>
    </location>
</feature>
<dbReference type="STRING" id="984485.A0A1E4RG86"/>
<feature type="region of interest" description="Disordered" evidence="1">
    <location>
        <begin position="731"/>
        <end position="765"/>
    </location>
</feature>
<evidence type="ECO:0000313" key="4">
    <source>
        <dbReference type="Proteomes" id="UP000095085"/>
    </source>
</evidence>
<dbReference type="SMART" id="SM01272">
    <property type="entry name" value="LsmAD"/>
    <property type="match status" value="1"/>
</dbReference>
<dbReference type="EMBL" id="KV454543">
    <property type="protein sequence ID" value="ODV66226.1"/>
    <property type="molecule type" value="Genomic_DNA"/>
</dbReference>
<feature type="compositionally biased region" description="Polar residues" evidence="1">
    <location>
        <begin position="432"/>
        <end position="442"/>
    </location>
</feature>
<feature type="compositionally biased region" description="Polar residues" evidence="1">
    <location>
        <begin position="189"/>
        <end position="200"/>
    </location>
</feature>
<feature type="region of interest" description="Disordered" evidence="1">
    <location>
        <begin position="1"/>
        <end position="48"/>
    </location>
</feature>
<feature type="compositionally biased region" description="Basic and acidic residues" evidence="1">
    <location>
        <begin position="297"/>
        <end position="316"/>
    </location>
</feature>
<dbReference type="GO" id="GO:0010494">
    <property type="term" value="C:cytoplasmic stress granule"/>
    <property type="evidence" value="ECO:0007669"/>
    <property type="project" value="TreeGrafter"/>
</dbReference>
<evidence type="ECO:0000256" key="1">
    <source>
        <dbReference type="SAM" id="MobiDB-lite"/>
    </source>
</evidence>
<feature type="domain" description="LsmAD" evidence="2">
    <location>
        <begin position="263"/>
        <end position="334"/>
    </location>
</feature>
<dbReference type="AlphaFoldDB" id="A0A1E4RG86"/>
<protein>
    <recommendedName>
        <fullName evidence="2">LsmAD domain-containing protein</fullName>
    </recommendedName>
</protein>
<proteinExistence type="predicted"/>
<feature type="compositionally biased region" description="Acidic residues" evidence="1">
    <location>
        <begin position="228"/>
        <end position="241"/>
    </location>
</feature>
<organism evidence="3 4">
    <name type="scientific">Hyphopichia burtonii NRRL Y-1933</name>
    <dbReference type="NCBI Taxonomy" id="984485"/>
    <lineage>
        <taxon>Eukaryota</taxon>
        <taxon>Fungi</taxon>
        <taxon>Dikarya</taxon>
        <taxon>Ascomycota</taxon>
        <taxon>Saccharomycotina</taxon>
        <taxon>Pichiomycetes</taxon>
        <taxon>Debaryomycetaceae</taxon>
        <taxon>Hyphopichia</taxon>
    </lineage>
</organism>
<feature type="compositionally biased region" description="Polar residues" evidence="1">
    <location>
        <begin position="573"/>
        <end position="582"/>
    </location>
</feature>
<feature type="compositionally biased region" description="Basic and acidic residues" evidence="1">
    <location>
        <begin position="217"/>
        <end position="227"/>
    </location>
</feature>
<dbReference type="RefSeq" id="XP_020075293.1">
    <property type="nucleotide sequence ID" value="XM_020221668.1"/>
</dbReference>
<sequence length="883" mass="96133">MKGNNNNSNNRNNQKSGNGSNNSNNGHRRSNSRFNGNSQPSSTSSESNLNNERLLFLISKSIGQTAVATLTSGARYQGTLLSSDISALGSAPLSVILAKPAIVSKSKTDEKTKADSNDLPEKMAIDAEDLIDLEVAGINIGKDQLSQQNKPVSQPQPQQQKSQLKSPSYAAAAAAAAPPPQPAPPPQSHRAQNKSTTSNKSENKFKTDSDISSQFQFRERELQRWVPDDDGTQTGLDDETFGDLGSSSGSGAWDQFKVNEEKFGVESSYDEHLYTTRINTSAPDFKERVERAERLAREIESQSTTDRHILEERGLEVDYGDEDEEDKYSGVDRRGDELMAALRNASISNDSSSKNFAPGKYVPPKHRAAQYHNDPAIVSSSATKRQAEAASAQQQSDNQQSKVPAKPDSTSSRAPAVPTKPNSIPPKPPVANQHNESFRLNAQSEINSLREFSANFKIPHKMPTDLLPILAKDKLKQDEILKKQQETQRRKELLAQEKQKQEEAKDLKQKSQSSIPSIPPNQAQSQKSQHTSPSPKQHSSQPATQQPTPQAQKKKMDPTKPAFKLNPKAAVFTPSQKHNQLSPNPPKAQYQRSPINPSPRMNNQRPYSSGSVSNSSTSGSSKRHYQINPVDFFGGADKIPTKEGQEEKIKKFKSSFNNFVTAQVKHEDKSSPLFLEKSFQTPPTWTSTIDGGYETLFPSPSVAAKPMGNMMLPATPSLPFVPNVMMNPNHPGAANHGLPGPGYPTAPNGSKFPLSPQQQQQQQQQQAAAMAHFQQQQFHAAMLYQQQQFQGGIPPGQPPVPMYMPGAEASPFIPPGGFMMPPGGAYVGGGSPVNVNAMMFGGAGGNSPAPYGDMSSHNYGNHNHGNGGNRRFNNHGGKRGSNN</sequence>
<dbReference type="PANTHER" id="PTHR12854">
    <property type="entry name" value="ATAXIN 2-RELATED"/>
    <property type="match status" value="1"/>
</dbReference>
<feature type="compositionally biased region" description="Low complexity" evidence="1">
    <location>
        <begin position="32"/>
        <end position="48"/>
    </location>
</feature>